<accession>A0A7K1YAE8</accession>
<protein>
    <recommendedName>
        <fullName evidence="3">methylated-DNA--[protein]-cysteine S-methyltransferase</fullName>
        <ecNumber evidence="3">2.1.1.63</ecNumber>
    </recommendedName>
</protein>
<dbReference type="PANTHER" id="PTHR10815">
    <property type="entry name" value="METHYLATED-DNA--PROTEIN-CYSTEINE METHYLTRANSFERASE"/>
    <property type="match status" value="1"/>
</dbReference>
<dbReference type="SUPFAM" id="SSF46767">
    <property type="entry name" value="Methylated DNA-protein cysteine methyltransferase, C-terminal domain"/>
    <property type="match status" value="1"/>
</dbReference>
<gene>
    <name evidence="10" type="ORF">GS399_11270</name>
</gene>
<dbReference type="GO" id="GO:0006281">
    <property type="term" value="P:DNA repair"/>
    <property type="evidence" value="ECO:0007669"/>
    <property type="project" value="UniProtKB-KW"/>
</dbReference>
<comment type="similarity">
    <text evidence="2">Belongs to the MGMT family.</text>
</comment>
<dbReference type="InterPro" id="IPR014048">
    <property type="entry name" value="MethylDNA_cys_MeTrfase_DNA-bd"/>
</dbReference>
<keyword evidence="7" id="KW-0234">DNA repair</keyword>
<dbReference type="PROSITE" id="PS00374">
    <property type="entry name" value="MGMT"/>
    <property type="match status" value="1"/>
</dbReference>
<dbReference type="EMBL" id="WVHT01000004">
    <property type="protein sequence ID" value="MXV51552.1"/>
    <property type="molecule type" value="Genomic_DNA"/>
</dbReference>
<keyword evidence="5 10" id="KW-0808">Transferase</keyword>
<dbReference type="InterPro" id="IPR036631">
    <property type="entry name" value="MGMT_N_sf"/>
</dbReference>
<dbReference type="Pfam" id="PF01035">
    <property type="entry name" value="DNA_binding_1"/>
    <property type="match status" value="1"/>
</dbReference>
<keyword evidence="4 10" id="KW-0489">Methyltransferase</keyword>
<dbReference type="InterPro" id="IPR036388">
    <property type="entry name" value="WH-like_DNA-bd_sf"/>
</dbReference>
<dbReference type="CDD" id="cd06445">
    <property type="entry name" value="ATase"/>
    <property type="match status" value="1"/>
</dbReference>
<dbReference type="PANTHER" id="PTHR10815:SF5">
    <property type="entry name" value="METHYLATED-DNA--PROTEIN-CYSTEINE METHYLTRANSFERASE"/>
    <property type="match status" value="1"/>
</dbReference>
<dbReference type="EC" id="2.1.1.63" evidence="3"/>
<proteinExistence type="inferred from homology"/>
<dbReference type="AlphaFoldDB" id="A0A7K1YAE8"/>
<dbReference type="InterPro" id="IPR001497">
    <property type="entry name" value="MethylDNA_cys_MeTrfase_AS"/>
</dbReference>
<evidence type="ECO:0000256" key="2">
    <source>
        <dbReference type="ARBA" id="ARBA00008711"/>
    </source>
</evidence>
<evidence type="ECO:0000256" key="8">
    <source>
        <dbReference type="ARBA" id="ARBA00049348"/>
    </source>
</evidence>
<feature type="domain" description="Methylated-DNA-[protein]-cysteine S-methyltransferase DNA binding" evidence="9">
    <location>
        <begin position="47"/>
        <end position="126"/>
    </location>
</feature>
<keyword evidence="6" id="KW-0227">DNA damage</keyword>
<organism evidence="10 11">
    <name type="scientific">Hufsiella arboris</name>
    <dbReference type="NCBI Taxonomy" id="2695275"/>
    <lineage>
        <taxon>Bacteria</taxon>
        <taxon>Pseudomonadati</taxon>
        <taxon>Bacteroidota</taxon>
        <taxon>Sphingobacteriia</taxon>
        <taxon>Sphingobacteriales</taxon>
        <taxon>Sphingobacteriaceae</taxon>
        <taxon>Hufsiella</taxon>
    </lineage>
</organism>
<evidence type="ECO:0000259" key="9">
    <source>
        <dbReference type="Pfam" id="PF01035"/>
    </source>
</evidence>
<sequence>MSYIGFTPDETAVKSNNLTENAKVQFAEYFKGKRLTFDFPIGQSGSDFRQLVWQELLKIPAGRPISYTELSRRMNNPLAIRAIAAANGKNNLMIVIPCHRVIGANGDLVGYAGGLWRKKWLLEHEAKLTGIGQTSLFG</sequence>
<dbReference type="GO" id="GO:0032259">
    <property type="term" value="P:methylation"/>
    <property type="evidence" value="ECO:0007669"/>
    <property type="project" value="UniProtKB-KW"/>
</dbReference>
<evidence type="ECO:0000256" key="1">
    <source>
        <dbReference type="ARBA" id="ARBA00001286"/>
    </source>
</evidence>
<dbReference type="Proteomes" id="UP000466586">
    <property type="component" value="Unassembled WGS sequence"/>
</dbReference>
<keyword evidence="11" id="KW-1185">Reference proteome</keyword>
<comment type="catalytic activity">
    <reaction evidence="8">
        <text>a 6-O-methyl-2'-deoxyguanosine in DNA + L-cysteinyl-[protein] = S-methyl-L-cysteinyl-[protein] + a 2'-deoxyguanosine in DNA</text>
        <dbReference type="Rhea" id="RHEA:24000"/>
        <dbReference type="Rhea" id="RHEA-COMP:10131"/>
        <dbReference type="Rhea" id="RHEA-COMP:10132"/>
        <dbReference type="Rhea" id="RHEA-COMP:11367"/>
        <dbReference type="Rhea" id="RHEA-COMP:11368"/>
        <dbReference type="ChEBI" id="CHEBI:29950"/>
        <dbReference type="ChEBI" id="CHEBI:82612"/>
        <dbReference type="ChEBI" id="CHEBI:85445"/>
        <dbReference type="ChEBI" id="CHEBI:85448"/>
        <dbReference type="EC" id="2.1.1.63"/>
    </reaction>
</comment>
<comment type="catalytic activity">
    <reaction evidence="1">
        <text>a 4-O-methyl-thymidine in DNA + L-cysteinyl-[protein] = a thymidine in DNA + S-methyl-L-cysteinyl-[protein]</text>
        <dbReference type="Rhea" id="RHEA:53428"/>
        <dbReference type="Rhea" id="RHEA-COMP:10131"/>
        <dbReference type="Rhea" id="RHEA-COMP:10132"/>
        <dbReference type="Rhea" id="RHEA-COMP:13555"/>
        <dbReference type="Rhea" id="RHEA-COMP:13556"/>
        <dbReference type="ChEBI" id="CHEBI:29950"/>
        <dbReference type="ChEBI" id="CHEBI:82612"/>
        <dbReference type="ChEBI" id="CHEBI:137386"/>
        <dbReference type="ChEBI" id="CHEBI:137387"/>
        <dbReference type="EC" id="2.1.1.63"/>
    </reaction>
</comment>
<evidence type="ECO:0000256" key="3">
    <source>
        <dbReference type="ARBA" id="ARBA00011918"/>
    </source>
</evidence>
<evidence type="ECO:0000256" key="6">
    <source>
        <dbReference type="ARBA" id="ARBA00022763"/>
    </source>
</evidence>
<evidence type="ECO:0000313" key="10">
    <source>
        <dbReference type="EMBL" id="MXV51552.1"/>
    </source>
</evidence>
<dbReference type="InterPro" id="IPR036217">
    <property type="entry name" value="MethylDNA_cys_MeTrfase_DNAb"/>
</dbReference>
<dbReference type="FunFam" id="1.10.10.10:FF:000214">
    <property type="entry name" value="Methylated-DNA--protein-cysteine methyltransferase"/>
    <property type="match status" value="1"/>
</dbReference>
<evidence type="ECO:0000313" key="11">
    <source>
        <dbReference type="Proteomes" id="UP000466586"/>
    </source>
</evidence>
<evidence type="ECO:0000256" key="7">
    <source>
        <dbReference type="ARBA" id="ARBA00023204"/>
    </source>
</evidence>
<evidence type="ECO:0000256" key="5">
    <source>
        <dbReference type="ARBA" id="ARBA00022679"/>
    </source>
</evidence>
<evidence type="ECO:0000256" key="4">
    <source>
        <dbReference type="ARBA" id="ARBA00022603"/>
    </source>
</evidence>
<dbReference type="NCBIfam" id="TIGR00589">
    <property type="entry name" value="ogt"/>
    <property type="match status" value="1"/>
</dbReference>
<dbReference type="Gene3D" id="1.10.10.10">
    <property type="entry name" value="Winged helix-like DNA-binding domain superfamily/Winged helix DNA-binding domain"/>
    <property type="match status" value="1"/>
</dbReference>
<reference evidence="10 11" key="1">
    <citation type="submission" date="2019-11" db="EMBL/GenBank/DDBJ databases">
        <title>Pedobacter sp. HMF7647 Genome sequencing and assembly.</title>
        <authorList>
            <person name="Kang H."/>
            <person name="Kim H."/>
            <person name="Joh K."/>
        </authorList>
    </citation>
    <scope>NUCLEOTIDE SEQUENCE [LARGE SCALE GENOMIC DNA]</scope>
    <source>
        <strain evidence="10 11">HMF7647</strain>
    </source>
</reference>
<dbReference type="GO" id="GO:0003908">
    <property type="term" value="F:methylated-DNA-[protein]-cysteine S-methyltransferase activity"/>
    <property type="evidence" value="ECO:0007669"/>
    <property type="project" value="UniProtKB-EC"/>
</dbReference>
<dbReference type="SUPFAM" id="SSF53155">
    <property type="entry name" value="Methylated DNA-protein cysteine methyltransferase domain"/>
    <property type="match status" value="1"/>
</dbReference>
<name>A0A7K1YAE8_9SPHI</name>
<comment type="caution">
    <text evidence="10">The sequence shown here is derived from an EMBL/GenBank/DDBJ whole genome shotgun (WGS) entry which is preliminary data.</text>
</comment>